<evidence type="ECO:0000256" key="2">
    <source>
        <dbReference type="SAM" id="SignalP"/>
    </source>
</evidence>
<accession>A0ABR4E937</accession>
<evidence type="ECO:0000313" key="4">
    <source>
        <dbReference type="Proteomes" id="UP001600888"/>
    </source>
</evidence>
<feature type="chain" id="PRO_5046112407" evidence="2">
    <location>
        <begin position="20"/>
        <end position="229"/>
    </location>
</feature>
<evidence type="ECO:0000313" key="3">
    <source>
        <dbReference type="EMBL" id="KAL2278904.1"/>
    </source>
</evidence>
<feature type="compositionally biased region" description="Low complexity" evidence="1">
    <location>
        <begin position="52"/>
        <end position="67"/>
    </location>
</feature>
<feature type="compositionally biased region" description="Low complexity" evidence="1">
    <location>
        <begin position="91"/>
        <end position="117"/>
    </location>
</feature>
<organism evidence="3 4">
    <name type="scientific">Diaporthe vaccinii</name>
    <dbReference type="NCBI Taxonomy" id="105482"/>
    <lineage>
        <taxon>Eukaryota</taxon>
        <taxon>Fungi</taxon>
        <taxon>Dikarya</taxon>
        <taxon>Ascomycota</taxon>
        <taxon>Pezizomycotina</taxon>
        <taxon>Sordariomycetes</taxon>
        <taxon>Sordariomycetidae</taxon>
        <taxon>Diaporthales</taxon>
        <taxon>Diaporthaceae</taxon>
        <taxon>Diaporthe</taxon>
        <taxon>Diaporthe eres species complex</taxon>
    </lineage>
</organism>
<keyword evidence="4" id="KW-1185">Reference proteome</keyword>
<protein>
    <submittedName>
        <fullName evidence="3">Uncharacterized protein</fullName>
    </submittedName>
</protein>
<feature type="compositionally biased region" description="Polar residues" evidence="1">
    <location>
        <begin position="136"/>
        <end position="149"/>
    </location>
</feature>
<dbReference type="Proteomes" id="UP001600888">
    <property type="component" value="Unassembled WGS sequence"/>
</dbReference>
<name>A0ABR4E937_9PEZI</name>
<feature type="signal peptide" evidence="2">
    <location>
        <begin position="1"/>
        <end position="19"/>
    </location>
</feature>
<feature type="compositionally biased region" description="Basic and acidic residues" evidence="1">
    <location>
        <begin position="75"/>
        <end position="89"/>
    </location>
</feature>
<comment type="caution">
    <text evidence="3">The sequence shown here is derived from an EMBL/GenBank/DDBJ whole genome shotgun (WGS) entry which is preliminary data.</text>
</comment>
<gene>
    <name evidence="3" type="ORF">FJTKL_14075</name>
</gene>
<feature type="compositionally biased region" description="Low complexity" evidence="1">
    <location>
        <begin position="125"/>
        <end position="135"/>
    </location>
</feature>
<reference evidence="3 4" key="1">
    <citation type="submission" date="2024-03" db="EMBL/GenBank/DDBJ databases">
        <title>A high-quality draft genome sequence of Diaporthe vaccinii, a causative agent of upright dieback and viscid rot disease in cranberry plants.</title>
        <authorList>
            <person name="Sarrasin M."/>
            <person name="Lang B.F."/>
            <person name="Burger G."/>
        </authorList>
    </citation>
    <scope>NUCLEOTIDE SEQUENCE [LARGE SCALE GENOMIC DNA]</scope>
    <source>
        <strain evidence="3 4">IS7</strain>
    </source>
</reference>
<sequence length="229" mass="23685">MLAICLLPVLLALPELATAGPFTFPSQPSLRHVTLTAQDGQHLVLTITQTSTATATTTQTPTTIPVSSGPRRTSRPGEAELELELRDDVFAPTTPSSSSSDSQSDPDSSTSSSSSSSTEEESGEEPAAAAVGSSPETPAQVQTVARAQTTPPPPKNDPQVASALAQQGYSQITYYTCKTRDATLTHCGWHVPVVKASGATSWRHGGDMGRILGAALAATISVVLGSLVM</sequence>
<feature type="region of interest" description="Disordered" evidence="1">
    <location>
        <begin position="52"/>
        <end position="160"/>
    </location>
</feature>
<keyword evidence="2" id="KW-0732">Signal</keyword>
<proteinExistence type="predicted"/>
<dbReference type="EMBL" id="JBAWTH010000081">
    <property type="protein sequence ID" value="KAL2278904.1"/>
    <property type="molecule type" value="Genomic_DNA"/>
</dbReference>
<evidence type="ECO:0000256" key="1">
    <source>
        <dbReference type="SAM" id="MobiDB-lite"/>
    </source>
</evidence>